<protein>
    <recommendedName>
        <fullName evidence="4">Phytanoyl-CoA dioxygenase</fullName>
    </recommendedName>
</protein>
<dbReference type="Pfam" id="PF05721">
    <property type="entry name" value="PhyH"/>
    <property type="match status" value="1"/>
</dbReference>
<dbReference type="EMBL" id="JAMZEB010000002">
    <property type="protein sequence ID" value="MCP2357472.1"/>
    <property type="molecule type" value="Genomic_DNA"/>
</dbReference>
<evidence type="ECO:0000256" key="1">
    <source>
        <dbReference type="SAM" id="MobiDB-lite"/>
    </source>
</evidence>
<keyword evidence="3" id="KW-1185">Reference proteome</keyword>
<accession>A0A9X2K1M9</accession>
<organism evidence="2 3">
    <name type="scientific">Nonomuraea thailandensis</name>
    <dbReference type="NCBI Taxonomy" id="1188745"/>
    <lineage>
        <taxon>Bacteria</taxon>
        <taxon>Bacillati</taxon>
        <taxon>Actinomycetota</taxon>
        <taxon>Actinomycetes</taxon>
        <taxon>Streptosporangiales</taxon>
        <taxon>Streptosporangiaceae</taxon>
        <taxon>Nonomuraea</taxon>
    </lineage>
</organism>
<feature type="region of interest" description="Disordered" evidence="1">
    <location>
        <begin position="1"/>
        <end position="26"/>
    </location>
</feature>
<sequence length="282" mass="29673">MKRGRRPGLRAPPQGVLTGPPTTDRRVGVGACLPALGGHGPGGDRMDLDALRAHYDEHGYARLPHAFPAAAAADMTRAVWSALARGHGIDPARPDTWSPAEPRGLGGLSRQGVFDRLGSPAVVAAIGALLGRRDWPRPSGWGGPLVTFPTPGRWEVPAGGWHLDFPARGAHGITLLLKWLGYLAPVGPRGGGTVVLAGSHRLVAAFLRQAGEAEPGRSATVRDAILGPRPRLRDLRRATGAKVVELTGEPGDVVFLHPHLLHAPAANRSRSPRFMVTGGLFG</sequence>
<name>A0A9X2K1M9_9ACTN</name>
<dbReference type="GO" id="GO:0016706">
    <property type="term" value="F:2-oxoglutarate-dependent dioxygenase activity"/>
    <property type="evidence" value="ECO:0007669"/>
    <property type="project" value="UniProtKB-ARBA"/>
</dbReference>
<evidence type="ECO:0000313" key="2">
    <source>
        <dbReference type="EMBL" id="MCP2357472.1"/>
    </source>
</evidence>
<dbReference type="AlphaFoldDB" id="A0A9X2K1M9"/>
<evidence type="ECO:0000313" key="3">
    <source>
        <dbReference type="Proteomes" id="UP001139648"/>
    </source>
</evidence>
<dbReference type="SUPFAM" id="SSF51197">
    <property type="entry name" value="Clavaminate synthase-like"/>
    <property type="match status" value="1"/>
</dbReference>
<proteinExistence type="predicted"/>
<evidence type="ECO:0008006" key="4">
    <source>
        <dbReference type="Google" id="ProtNLM"/>
    </source>
</evidence>
<dbReference type="InterPro" id="IPR008775">
    <property type="entry name" value="Phytyl_CoA_dOase-like"/>
</dbReference>
<comment type="caution">
    <text evidence="2">The sequence shown here is derived from an EMBL/GenBank/DDBJ whole genome shotgun (WGS) entry which is preliminary data.</text>
</comment>
<dbReference type="RefSeq" id="WP_253744595.1">
    <property type="nucleotide sequence ID" value="NZ_BAABKA010000015.1"/>
</dbReference>
<dbReference type="Gene3D" id="2.60.120.620">
    <property type="entry name" value="q2cbj1_9rhob like domain"/>
    <property type="match status" value="1"/>
</dbReference>
<gene>
    <name evidence="2" type="ORF">HD597_004492</name>
</gene>
<dbReference type="Proteomes" id="UP001139648">
    <property type="component" value="Unassembled WGS sequence"/>
</dbReference>
<reference evidence="2" key="1">
    <citation type="submission" date="2022-06" db="EMBL/GenBank/DDBJ databases">
        <title>Sequencing the genomes of 1000 actinobacteria strains.</title>
        <authorList>
            <person name="Klenk H.-P."/>
        </authorList>
    </citation>
    <scope>NUCLEOTIDE SEQUENCE</scope>
    <source>
        <strain evidence="2">DSM 46694</strain>
    </source>
</reference>